<dbReference type="AlphaFoldDB" id="A0A645DAY0"/>
<evidence type="ECO:0000313" key="1">
    <source>
        <dbReference type="EMBL" id="MPM86494.1"/>
    </source>
</evidence>
<gene>
    <name evidence="1" type="ORF">SDC9_133583</name>
</gene>
<organism evidence="1">
    <name type="scientific">bioreactor metagenome</name>
    <dbReference type="NCBI Taxonomy" id="1076179"/>
    <lineage>
        <taxon>unclassified sequences</taxon>
        <taxon>metagenomes</taxon>
        <taxon>ecological metagenomes</taxon>
    </lineage>
</organism>
<accession>A0A645DAY0</accession>
<comment type="caution">
    <text evidence="1">The sequence shown here is derived from an EMBL/GenBank/DDBJ whole genome shotgun (WGS) entry which is preliminary data.</text>
</comment>
<name>A0A645DAY0_9ZZZZ</name>
<reference evidence="1" key="1">
    <citation type="submission" date="2019-08" db="EMBL/GenBank/DDBJ databases">
        <authorList>
            <person name="Kucharzyk K."/>
            <person name="Murdoch R.W."/>
            <person name="Higgins S."/>
            <person name="Loffler F."/>
        </authorList>
    </citation>
    <scope>NUCLEOTIDE SEQUENCE</scope>
</reference>
<protein>
    <submittedName>
        <fullName evidence="1">Uncharacterized protein</fullName>
    </submittedName>
</protein>
<sequence length="32" mass="3639">MTAIANRGDITICDIEKCLVRLLAKKRFAVLY</sequence>
<proteinExistence type="predicted"/>
<dbReference type="EMBL" id="VSSQ01034519">
    <property type="protein sequence ID" value="MPM86494.1"/>
    <property type="molecule type" value="Genomic_DNA"/>
</dbReference>